<feature type="repeat" description="ANK" evidence="3">
    <location>
        <begin position="868"/>
        <end position="900"/>
    </location>
</feature>
<feature type="repeat" description="ANK" evidence="3">
    <location>
        <begin position="1099"/>
        <end position="1131"/>
    </location>
</feature>
<feature type="repeat" description="ANK" evidence="3">
    <location>
        <begin position="835"/>
        <end position="867"/>
    </location>
</feature>
<feature type="repeat" description="ANK" evidence="3">
    <location>
        <begin position="1132"/>
        <end position="1164"/>
    </location>
</feature>
<dbReference type="PANTHER" id="PTHR24166:SF48">
    <property type="entry name" value="PROTEIN VAPYRIN"/>
    <property type="match status" value="1"/>
</dbReference>
<proteinExistence type="predicted"/>
<dbReference type="InterPro" id="IPR027417">
    <property type="entry name" value="P-loop_NTPase"/>
</dbReference>
<feature type="repeat" description="ANK" evidence="3">
    <location>
        <begin position="901"/>
        <end position="933"/>
    </location>
</feature>
<dbReference type="SMART" id="SM00248">
    <property type="entry name" value="ANK"/>
    <property type="match status" value="13"/>
</dbReference>
<keyword evidence="7" id="KW-1185">Reference proteome</keyword>
<feature type="repeat" description="ANK" evidence="3">
    <location>
        <begin position="1165"/>
        <end position="1197"/>
    </location>
</feature>
<accession>A0A8B6H5S1</accession>
<reference evidence="6" key="1">
    <citation type="submission" date="2018-11" db="EMBL/GenBank/DDBJ databases">
        <authorList>
            <person name="Alioto T."/>
            <person name="Alioto T."/>
        </authorList>
    </citation>
    <scope>NUCLEOTIDE SEQUENCE</scope>
</reference>
<evidence type="ECO:0000256" key="1">
    <source>
        <dbReference type="ARBA" id="ARBA00022737"/>
    </source>
</evidence>
<evidence type="ECO:0000256" key="3">
    <source>
        <dbReference type="PROSITE-ProRule" id="PRU00023"/>
    </source>
</evidence>
<dbReference type="PROSITE" id="PS50088">
    <property type="entry name" value="ANK_REPEAT"/>
    <property type="match status" value="12"/>
</dbReference>
<dbReference type="SUPFAM" id="SSF52540">
    <property type="entry name" value="P-loop containing nucleoside triphosphate hydrolases"/>
    <property type="match status" value="1"/>
</dbReference>
<dbReference type="AlphaFoldDB" id="A0A8B6H5S1"/>
<dbReference type="Proteomes" id="UP000596742">
    <property type="component" value="Unassembled WGS sequence"/>
</dbReference>
<protein>
    <recommendedName>
        <fullName evidence="5">Novel STAND NTPase 3 domain-containing protein</fullName>
    </recommendedName>
</protein>
<gene>
    <name evidence="6" type="ORF">MGAL_10B083167</name>
</gene>
<dbReference type="PROSITE" id="PS50297">
    <property type="entry name" value="ANK_REP_REGION"/>
    <property type="match status" value="11"/>
</dbReference>
<feature type="coiled-coil region" evidence="4">
    <location>
        <begin position="288"/>
        <end position="315"/>
    </location>
</feature>
<feature type="repeat" description="ANK" evidence="3">
    <location>
        <begin position="764"/>
        <end position="796"/>
    </location>
</feature>
<dbReference type="InterPro" id="IPR050889">
    <property type="entry name" value="Dendritic_Spine_Reg/Scaffold"/>
</dbReference>
<dbReference type="InterPro" id="IPR002110">
    <property type="entry name" value="Ankyrin_rpt"/>
</dbReference>
<keyword evidence="2 3" id="KW-0040">ANK repeat</keyword>
<comment type="caution">
    <text evidence="6">The sequence shown here is derived from an EMBL/GenBank/DDBJ whole genome shotgun (WGS) entry which is preliminary data.</text>
</comment>
<dbReference type="EMBL" id="UYJE01009555">
    <property type="protein sequence ID" value="VDI74393.1"/>
    <property type="molecule type" value="Genomic_DNA"/>
</dbReference>
<dbReference type="Pfam" id="PF12796">
    <property type="entry name" value="Ank_2"/>
    <property type="match status" value="4"/>
</dbReference>
<sequence length="1224" mass="138317">MMTEIVGYAVAHDKIYNGSNLLVGEIFVTGQAVAHDNKVISLLKISNAVFRFQCPVQSHWKLRAETYCGFGKSYFCLYDKNENNFTEFCRDADDFDAPGQKLIVAGSSTGTLQGTDCDSNFYQPFKFLSSGNSRCVYKKSYCSEEGQIVYRNGTEKNDKFCRCDYTRGYDFITRPNHPCWCVPSKEDCSCYHKTCSSNYILSPDYECLNENEWKLSFNCESISKVLLSKDSGISLSTDNSSFGYHVKVLLLELPVLEDCFYRMKLKRTETIPIQDVEEKIASLIANEKYSLEKQIEENDSEKQKLKDEISKLKDNTGNVPHHVLELRKEKLQHWSNVLNKFVLTKAAHFLYLQIQTENVITIIGPTGTGKSAYAYHLAFRLQNEYDYTIVPVRQLSDILQFYEPGKNQVFINDDFIGKHALNKAEAELWEKEGPFIHKRLSNNDQTKLILTCRKSIWHPAKNERFGFSALDLHTKELRLTLSEKREIFEAYIDRGDVESLNDEILMMYTFFPSLCSFFSSIKVEVSKSLFTMPVQFIEQEINNYKEKSQTRYIALAVLAIKQKITETSFLHDIESGELIKTLFGESALQSCPPKKLIINHLVALTDTYVKVNNDRFEFIHKTMQNIVLYCIAKTFINSVLKYCKNDVFKNQVRLACIKEEIHVELTAPFIQVISEHEDAYFTRLTSELDKGHYNEVFGNNQNAFKIFRKKWLVHLNRIRKIIPSKTISYGLPTVLHVVSSLGYDDYVSHFIKIDTQMIDHADVNGNTPLHLASLNGHLDTVKCLVENSRNVHILNNNKLSPFIYACENNEIEVVKYLASLEGDLVQINETYTTREHKSVLHMACTKGLKQILNILLEHHAKVDIQDKNGLTPLHLSCFIGQYEIALLLLNARANVNALDILQRTPVYLACTGNYTNIVELLIEYKADINKSTLTGYTPLHATCEKDSTEIATILIENLSNVNVKEKTVESPLHIACRRGNESMVNLLIAHSASVNSKSKDKLTPLHVACSNGCQKVVDILLKNNANPRRKNKDGWTALLISSDNGNNDIVKTIMNVETDVNVSDANGITPLVLACKGNHINVVETLLVSKANVNQCNNFKSSPLEYACTAGHMELVNLLLDHGAYINLANSNGTTPLHTACMNEHELVVNSLIEKEADINSVDVLGETPLYKSCSNGNIKIVTLLLNKGAQININNTSGTPPVAIAKQNGFSSIVELLDKAHIV</sequence>
<feature type="repeat" description="ANK" evidence="3">
    <location>
        <begin position="1033"/>
        <end position="1065"/>
    </location>
</feature>
<keyword evidence="4" id="KW-0175">Coiled coil</keyword>
<dbReference type="Pfam" id="PF20720">
    <property type="entry name" value="nSTAND3"/>
    <property type="match status" value="1"/>
</dbReference>
<dbReference type="Gene3D" id="1.25.40.20">
    <property type="entry name" value="Ankyrin repeat-containing domain"/>
    <property type="match status" value="5"/>
</dbReference>
<evidence type="ECO:0000259" key="5">
    <source>
        <dbReference type="Pfam" id="PF20720"/>
    </source>
</evidence>
<dbReference type="OrthoDB" id="504170at2759"/>
<dbReference type="InterPro" id="IPR036770">
    <property type="entry name" value="Ankyrin_rpt-contain_sf"/>
</dbReference>
<dbReference type="SUPFAM" id="SSF48403">
    <property type="entry name" value="Ankyrin repeat"/>
    <property type="match status" value="2"/>
</dbReference>
<evidence type="ECO:0000256" key="4">
    <source>
        <dbReference type="SAM" id="Coils"/>
    </source>
</evidence>
<evidence type="ECO:0000313" key="6">
    <source>
        <dbReference type="EMBL" id="VDI74393.1"/>
    </source>
</evidence>
<dbReference type="PANTHER" id="PTHR24166">
    <property type="entry name" value="ROLLING PEBBLES, ISOFORM B"/>
    <property type="match status" value="1"/>
</dbReference>
<keyword evidence="1" id="KW-0677">Repeat</keyword>
<feature type="domain" description="Novel STAND NTPase 3" evidence="5">
    <location>
        <begin position="341"/>
        <end position="492"/>
    </location>
</feature>
<organism evidence="6 7">
    <name type="scientific">Mytilus galloprovincialis</name>
    <name type="common">Mediterranean mussel</name>
    <dbReference type="NCBI Taxonomy" id="29158"/>
    <lineage>
        <taxon>Eukaryota</taxon>
        <taxon>Metazoa</taxon>
        <taxon>Spiralia</taxon>
        <taxon>Lophotrochozoa</taxon>
        <taxon>Mollusca</taxon>
        <taxon>Bivalvia</taxon>
        <taxon>Autobranchia</taxon>
        <taxon>Pteriomorphia</taxon>
        <taxon>Mytilida</taxon>
        <taxon>Mytiloidea</taxon>
        <taxon>Mytilidae</taxon>
        <taxon>Mytilinae</taxon>
        <taxon>Mytilus</taxon>
    </lineage>
</organism>
<feature type="repeat" description="ANK" evidence="3">
    <location>
        <begin position="1066"/>
        <end position="1098"/>
    </location>
</feature>
<feature type="repeat" description="ANK" evidence="3">
    <location>
        <begin position="934"/>
        <end position="966"/>
    </location>
</feature>
<evidence type="ECO:0000256" key="2">
    <source>
        <dbReference type="ARBA" id="ARBA00023043"/>
    </source>
</evidence>
<name>A0A8B6H5S1_MYTGA</name>
<feature type="repeat" description="ANK" evidence="3">
    <location>
        <begin position="1000"/>
        <end position="1032"/>
    </location>
</feature>
<evidence type="ECO:0000313" key="7">
    <source>
        <dbReference type="Proteomes" id="UP000596742"/>
    </source>
</evidence>
<dbReference type="Pfam" id="PF00023">
    <property type="entry name" value="Ank"/>
    <property type="match status" value="2"/>
</dbReference>
<feature type="repeat" description="ANK" evidence="3">
    <location>
        <begin position="967"/>
        <end position="999"/>
    </location>
</feature>
<dbReference type="InterPro" id="IPR049050">
    <property type="entry name" value="nSTAND3"/>
</dbReference>
<dbReference type="PRINTS" id="PR01415">
    <property type="entry name" value="ANKYRIN"/>
</dbReference>